<evidence type="ECO:0000313" key="9">
    <source>
        <dbReference type="Proteomes" id="UP000054321"/>
    </source>
</evidence>
<evidence type="ECO:0000313" key="8">
    <source>
        <dbReference type="EMBL" id="KIN02617.1"/>
    </source>
</evidence>
<dbReference type="Proteomes" id="UP000054321">
    <property type="component" value="Unassembled WGS sequence"/>
</dbReference>
<protein>
    <recommendedName>
        <fullName evidence="7">Zn(2)-C6 fungal-type domain-containing protein</fullName>
    </recommendedName>
</protein>
<dbReference type="Pfam" id="PF00172">
    <property type="entry name" value="Zn_clus"/>
    <property type="match status" value="1"/>
</dbReference>
<keyword evidence="4" id="KW-0804">Transcription</keyword>
<dbReference type="GO" id="GO:0008270">
    <property type="term" value="F:zinc ion binding"/>
    <property type="evidence" value="ECO:0007669"/>
    <property type="project" value="InterPro"/>
</dbReference>
<keyword evidence="9" id="KW-1185">Reference proteome</keyword>
<dbReference type="GO" id="GO:0003677">
    <property type="term" value="F:DNA binding"/>
    <property type="evidence" value="ECO:0007669"/>
    <property type="project" value="InterPro"/>
</dbReference>
<dbReference type="STRING" id="913774.A0A0C3HJX2"/>
<keyword evidence="2" id="KW-0862">Zinc</keyword>
<dbReference type="HOGENOM" id="CLU_044368_0_0_1"/>
<evidence type="ECO:0000256" key="2">
    <source>
        <dbReference type="ARBA" id="ARBA00022833"/>
    </source>
</evidence>
<gene>
    <name evidence="8" type="ORF">OIDMADRAFT_102728</name>
</gene>
<evidence type="ECO:0000256" key="4">
    <source>
        <dbReference type="ARBA" id="ARBA00023163"/>
    </source>
</evidence>
<evidence type="ECO:0000259" key="7">
    <source>
        <dbReference type="PROSITE" id="PS50048"/>
    </source>
</evidence>
<dbReference type="PANTHER" id="PTHR47660">
    <property type="entry name" value="TRANSCRIPTION FACTOR WITH C2H2 AND ZN(2)-CYS(6) DNA BINDING DOMAIN (EUROFUNG)-RELATED-RELATED"/>
    <property type="match status" value="1"/>
</dbReference>
<dbReference type="OrthoDB" id="2441642at2759"/>
<sequence length="421" mass="47937">MNGNTQRGSSLSSRRPPRASFPRKKACQQCSAGKMRCDLNRPRCSRCEVRRTVCEYTLAKPVVHSTPLTVRDTSTVDLSNDSSHVVSPQQHSLISKGVGFREPANPGIPAEKSGIFYWTSSPLNFVAINLICTIDPTRIRNRWLSDFIPSLTDRVKMYAPEVSSFVFRVLKTYPSILLSRGQLPPFIHPSQLAGPDIPTPLANCLSLVRLWDGQVRGSEAIVCETIKKEMDRLYAERASYNQMDKLSACQAYLIYSMMLFFSRQQGQSLVDRQIMINLLDFACDIAQDGLVCPGEISKIRPDWESWIVACAKRRTLYTLYFFDNIFCAAHNLPTFLGEELESLPAPARKSLWDARDRNTWEKTYALHLTEWPEGAFRINELWPDMSPDNGEKKKRRVDKWLQSVDEYGMMLFAVTHITHGI</sequence>
<evidence type="ECO:0000256" key="3">
    <source>
        <dbReference type="ARBA" id="ARBA00023015"/>
    </source>
</evidence>
<accession>A0A0C3HJX2</accession>
<dbReference type="Gene3D" id="4.10.240.10">
    <property type="entry name" value="Zn(2)-C6 fungal-type DNA-binding domain"/>
    <property type="match status" value="1"/>
</dbReference>
<feature type="compositionally biased region" description="Basic residues" evidence="6">
    <location>
        <begin position="15"/>
        <end position="25"/>
    </location>
</feature>
<keyword evidence="5" id="KW-0539">Nucleus</keyword>
<organism evidence="8 9">
    <name type="scientific">Oidiodendron maius (strain Zn)</name>
    <dbReference type="NCBI Taxonomy" id="913774"/>
    <lineage>
        <taxon>Eukaryota</taxon>
        <taxon>Fungi</taxon>
        <taxon>Dikarya</taxon>
        <taxon>Ascomycota</taxon>
        <taxon>Pezizomycotina</taxon>
        <taxon>Leotiomycetes</taxon>
        <taxon>Leotiomycetes incertae sedis</taxon>
        <taxon>Myxotrichaceae</taxon>
        <taxon>Oidiodendron</taxon>
    </lineage>
</organism>
<reference evidence="9" key="2">
    <citation type="submission" date="2015-01" db="EMBL/GenBank/DDBJ databases">
        <title>Evolutionary Origins and Diversification of the Mycorrhizal Mutualists.</title>
        <authorList>
            <consortium name="DOE Joint Genome Institute"/>
            <consortium name="Mycorrhizal Genomics Consortium"/>
            <person name="Kohler A."/>
            <person name="Kuo A."/>
            <person name="Nagy L.G."/>
            <person name="Floudas D."/>
            <person name="Copeland A."/>
            <person name="Barry K.W."/>
            <person name="Cichocki N."/>
            <person name="Veneault-Fourrey C."/>
            <person name="LaButti K."/>
            <person name="Lindquist E.A."/>
            <person name="Lipzen A."/>
            <person name="Lundell T."/>
            <person name="Morin E."/>
            <person name="Murat C."/>
            <person name="Riley R."/>
            <person name="Ohm R."/>
            <person name="Sun H."/>
            <person name="Tunlid A."/>
            <person name="Henrissat B."/>
            <person name="Grigoriev I.V."/>
            <person name="Hibbett D.S."/>
            <person name="Martin F."/>
        </authorList>
    </citation>
    <scope>NUCLEOTIDE SEQUENCE [LARGE SCALE GENOMIC DNA]</scope>
    <source>
        <strain evidence="9">Zn</strain>
    </source>
</reference>
<dbReference type="SMART" id="SM00066">
    <property type="entry name" value="GAL4"/>
    <property type="match status" value="1"/>
</dbReference>
<feature type="domain" description="Zn(2)-C6 fungal-type" evidence="7">
    <location>
        <begin position="26"/>
        <end position="56"/>
    </location>
</feature>
<dbReference type="InParanoid" id="A0A0C3HJX2"/>
<dbReference type="EMBL" id="KN832874">
    <property type="protein sequence ID" value="KIN02617.1"/>
    <property type="molecule type" value="Genomic_DNA"/>
</dbReference>
<proteinExistence type="predicted"/>
<dbReference type="SUPFAM" id="SSF57701">
    <property type="entry name" value="Zn2/Cys6 DNA-binding domain"/>
    <property type="match status" value="1"/>
</dbReference>
<dbReference type="PROSITE" id="PS00463">
    <property type="entry name" value="ZN2_CY6_FUNGAL_1"/>
    <property type="match status" value="1"/>
</dbReference>
<evidence type="ECO:0000256" key="1">
    <source>
        <dbReference type="ARBA" id="ARBA00022723"/>
    </source>
</evidence>
<dbReference type="GO" id="GO:0000981">
    <property type="term" value="F:DNA-binding transcription factor activity, RNA polymerase II-specific"/>
    <property type="evidence" value="ECO:0007669"/>
    <property type="project" value="InterPro"/>
</dbReference>
<dbReference type="CDD" id="cd00067">
    <property type="entry name" value="GAL4"/>
    <property type="match status" value="1"/>
</dbReference>
<dbReference type="InterPro" id="IPR036864">
    <property type="entry name" value="Zn2-C6_fun-type_DNA-bd_sf"/>
</dbReference>
<evidence type="ECO:0000256" key="6">
    <source>
        <dbReference type="SAM" id="MobiDB-lite"/>
    </source>
</evidence>
<keyword evidence="1" id="KW-0479">Metal-binding</keyword>
<keyword evidence="3" id="KW-0805">Transcription regulation</keyword>
<dbReference type="PROSITE" id="PS50048">
    <property type="entry name" value="ZN2_CY6_FUNGAL_2"/>
    <property type="match status" value="1"/>
</dbReference>
<reference evidence="8 9" key="1">
    <citation type="submission" date="2014-04" db="EMBL/GenBank/DDBJ databases">
        <authorList>
            <consortium name="DOE Joint Genome Institute"/>
            <person name="Kuo A."/>
            <person name="Martino E."/>
            <person name="Perotto S."/>
            <person name="Kohler A."/>
            <person name="Nagy L.G."/>
            <person name="Floudas D."/>
            <person name="Copeland A."/>
            <person name="Barry K.W."/>
            <person name="Cichocki N."/>
            <person name="Veneault-Fourrey C."/>
            <person name="LaButti K."/>
            <person name="Lindquist E.A."/>
            <person name="Lipzen A."/>
            <person name="Lundell T."/>
            <person name="Morin E."/>
            <person name="Murat C."/>
            <person name="Sun H."/>
            <person name="Tunlid A."/>
            <person name="Henrissat B."/>
            <person name="Grigoriev I.V."/>
            <person name="Hibbett D.S."/>
            <person name="Martin F."/>
            <person name="Nordberg H.P."/>
            <person name="Cantor M.N."/>
            <person name="Hua S.X."/>
        </authorList>
    </citation>
    <scope>NUCLEOTIDE SEQUENCE [LARGE SCALE GENOMIC DNA]</scope>
    <source>
        <strain evidence="8 9">Zn</strain>
    </source>
</reference>
<evidence type="ECO:0000256" key="5">
    <source>
        <dbReference type="ARBA" id="ARBA00023242"/>
    </source>
</evidence>
<dbReference type="GO" id="GO:0006351">
    <property type="term" value="P:DNA-templated transcription"/>
    <property type="evidence" value="ECO:0007669"/>
    <property type="project" value="InterPro"/>
</dbReference>
<dbReference type="InterPro" id="IPR001138">
    <property type="entry name" value="Zn2Cys6_DnaBD"/>
</dbReference>
<name>A0A0C3HJX2_OIDMZ</name>
<dbReference type="AlphaFoldDB" id="A0A0C3HJX2"/>
<dbReference type="PANTHER" id="PTHR47660:SF3">
    <property type="entry name" value="FINGER DOMAIN PROTEIN, PUTATIVE (AFU_ORTHOLOGUE AFUA_4G03310)-RELATED"/>
    <property type="match status" value="1"/>
</dbReference>
<feature type="region of interest" description="Disordered" evidence="6">
    <location>
        <begin position="1"/>
        <end position="25"/>
    </location>
</feature>